<organism evidence="4 5">
    <name type="scientific">Acropora cervicornis</name>
    <name type="common">Staghorn coral</name>
    <dbReference type="NCBI Taxonomy" id="6130"/>
    <lineage>
        <taxon>Eukaryota</taxon>
        <taxon>Metazoa</taxon>
        <taxon>Cnidaria</taxon>
        <taxon>Anthozoa</taxon>
        <taxon>Hexacorallia</taxon>
        <taxon>Scleractinia</taxon>
        <taxon>Astrocoeniina</taxon>
        <taxon>Acroporidae</taxon>
        <taxon>Acropora</taxon>
    </lineage>
</organism>
<accession>A0AAD9QLT5</accession>
<comment type="caution">
    <text evidence="4">The sequence shown here is derived from an EMBL/GenBank/DDBJ whole genome shotgun (WGS) entry which is preliminary data.</text>
</comment>
<evidence type="ECO:0000313" key="5">
    <source>
        <dbReference type="Proteomes" id="UP001249851"/>
    </source>
</evidence>
<dbReference type="PANTHER" id="PTHR35084">
    <property type="entry name" value="TCF3 FUSION PARTNER"/>
    <property type="match status" value="1"/>
</dbReference>
<dbReference type="EMBL" id="JARQWQ010000025">
    <property type="protein sequence ID" value="KAK2563621.1"/>
    <property type="molecule type" value="Genomic_DNA"/>
</dbReference>
<dbReference type="AlphaFoldDB" id="A0AAD9QLT5"/>
<gene>
    <name evidence="4" type="ORF">P5673_013357</name>
</gene>
<name>A0AAD9QLT5_ACRCE</name>
<protein>
    <submittedName>
        <fullName evidence="4">TCF3 fusion partner-like protein</fullName>
    </submittedName>
</protein>
<sequence>MADVSDHQMVPNGVSDQETRWKGKYFTLLKHCRQMEQENERLVNRIYHVKTLLKRYRKQRSFLKDRLDEYNDDYRDAQPPFQVKQVL</sequence>
<evidence type="ECO:0000313" key="4">
    <source>
        <dbReference type="EMBL" id="KAK2563621.1"/>
    </source>
</evidence>
<dbReference type="Pfam" id="PF24245">
    <property type="entry name" value="INO80F"/>
    <property type="match status" value="1"/>
</dbReference>
<evidence type="ECO:0000256" key="1">
    <source>
        <dbReference type="ARBA" id="ARBA00004123"/>
    </source>
</evidence>
<proteinExistence type="predicted"/>
<feature type="domain" description="INO80 complex subunit F" evidence="3">
    <location>
        <begin position="22"/>
        <end position="67"/>
    </location>
</feature>
<reference evidence="4" key="2">
    <citation type="journal article" date="2023" name="Science">
        <title>Genomic signatures of disease resistance in endangered staghorn corals.</title>
        <authorList>
            <person name="Vollmer S.V."/>
            <person name="Selwyn J.D."/>
            <person name="Despard B.A."/>
            <person name="Roesel C.L."/>
        </authorList>
    </citation>
    <scope>NUCLEOTIDE SEQUENCE</scope>
    <source>
        <strain evidence="4">K2</strain>
    </source>
</reference>
<keyword evidence="2" id="KW-0539">Nucleus</keyword>
<evidence type="ECO:0000259" key="3">
    <source>
        <dbReference type="Pfam" id="PF24245"/>
    </source>
</evidence>
<keyword evidence="5" id="KW-1185">Reference proteome</keyword>
<evidence type="ECO:0000256" key="2">
    <source>
        <dbReference type="ARBA" id="ARBA00023242"/>
    </source>
</evidence>
<dbReference type="GO" id="GO:0043065">
    <property type="term" value="P:positive regulation of apoptotic process"/>
    <property type="evidence" value="ECO:0007669"/>
    <property type="project" value="TreeGrafter"/>
</dbReference>
<dbReference type="GO" id="GO:0003677">
    <property type="term" value="F:DNA binding"/>
    <property type="evidence" value="ECO:0007669"/>
    <property type="project" value="TreeGrafter"/>
</dbReference>
<dbReference type="Proteomes" id="UP001249851">
    <property type="component" value="Unassembled WGS sequence"/>
</dbReference>
<dbReference type="InterPro" id="IPR056513">
    <property type="entry name" value="INO80F"/>
</dbReference>
<dbReference type="PANTHER" id="PTHR35084:SF1">
    <property type="entry name" value="TCF3 FUSION PARTNER"/>
    <property type="match status" value="1"/>
</dbReference>
<comment type="subcellular location">
    <subcellularLocation>
        <location evidence="1">Nucleus</location>
    </subcellularLocation>
</comment>
<reference evidence="4" key="1">
    <citation type="journal article" date="2023" name="G3 (Bethesda)">
        <title>Whole genome assembly and annotation of the endangered Caribbean coral Acropora cervicornis.</title>
        <authorList>
            <person name="Selwyn J.D."/>
            <person name="Vollmer S.V."/>
        </authorList>
    </citation>
    <scope>NUCLEOTIDE SEQUENCE</scope>
    <source>
        <strain evidence="4">K2</strain>
    </source>
</reference>
<dbReference type="InterPro" id="IPR033555">
    <property type="entry name" value="TFPT"/>
</dbReference>
<dbReference type="GO" id="GO:0031011">
    <property type="term" value="C:Ino80 complex"/>
    <property type="evidence" value="ECO:0007669"/>
    <property type="project" value="TreeGrafter"/>
</dbReference>
<dbReference type="GO" id="GO:0097190">
    <property type="term" value="P:apoptotic signaling pathway"/>
    <property type="evidence" value="ECO:0007669"/>
    <property type="project" value="TreeGrafter"/>
</dbReference>